<keyword evidence="3" id="KW-0433">Leucine-rich repeat</keyword>
<evidence type="ECO:0000256" key="14">
    <source>
        <dbReference type="PROSITE-ProRule" id="PRU00047"/>
    </source>
</evidence>
<dbReference type="InterPro" id="IPR043128">
    <property type="entry name" value="Rev_trsase/Diguanyl_cyclase"/>
</dbReference>
<evidence type="ECO:0000256" key="4">
    <source>
        <dbReference type="ARBA" id="ARBA00022679"/>
    </source>
</evidence>
<dbReference type="Gene3D" id="4.10.60.10">
    <property type="entry name" value="Zinc finger, CCHC-type"/>
    <property type="match status" value="1"/>
</dbReference>
<dbReference type="CDD" id="cd09274">
    <property type="entry name" value="RNase_HI_RT_Ty3"/>
    <property type="match status" value="1"/>
</dbReference>
<keyword evidence="12" id="KW-0472">Membrane</keyword>
<dbReference type="InterPro" id="IPR003591">
    <property type="entry name" value="Leu-rich_rpt_typical-subtyp"/>
</dbReference>
<organism evidence="18 19">
    <name type="scientific">Populus euphratica</name>
    <name type="common">Euphrates poplar</name>
    <dbReference type="NCBI Taxonomy" id="75702"/>
    <lineage>
        <taxon>Eukaryota</taxon>
        <taxon>Viridiplantae</taxon>
        <taxon>Streptophyta</taxon>
        <taxon>Embryophyta</taxon>
        <taxon>Tracheophyta</taxon>
        <taxon>Spermatophyta</taxon>
        <taxon>Magnoliopsida</taxon>
        <taxon>eudicotyledons</taxon>
        <taxon>Gunneridae</taxon>
        <taxon>Pentapetalae</taxon>
        <taxon>rosids</taxon>
        <taxon>fabids</taxon>
        <taxon>Malpighiales</taxon>
        <taxon>Salicaceae</taxon>
        <taxon>Saliceae</taxon>
        <taxon>Populus</taxon>
    </lineage>
</organism>
<dbReference type="InterPro" id="IPR032675">
    <property type="entry name" value="LRR_dom_sf"/>
</dbReference>
<dbReference type="SMART" id="SM00343">
    <property type="entry name" value="ZnF_C2HC"/>
    <property type="match status" value="1"/>
</dbReference>
<dbReference type="InterPro" id="IPR056924">
    <property type="entry name" value="SH3_Tf2-1"/>
</dbReference>
<evidence type="ECO:0000256" key="1">
    <source>
        <dbReference type="ARBA" id="ARBA00004370"/>
    </source>
</evidence>
<comment type="subcellular location">
    <subcellularLocation>
        <location evidence="1">Membrane</location>
    </subcellularLocation>
</comment>
<evidence type="ECO:0000256" key="5">
    <source>
        <dbReference type="ARBA" id="ARBA00022695"/>
    </source>
</evidence>
<dbReference type="Proteomes" id="UP000694918">
    <property type="component" value="Unplaced"/>
</dbReference>
<dbReference type="FunFam" id="3.80.10.10:FF:000041">
    <property type="entry name" value="LRR receptor-like serine/threonine-protein kinase ERECTA"/>
    <property type="match status" value="2"/>
</dbReference>
<keyword evidence="14" id="KW-0479">Metal-binding</keyword>
<keyword evidence="14" id="KW-0862">Zinc</keyword>
<dbReference type="PROSITE" id="PS50994">
    <property type="entry name" value="INTEGRASE"/>
    <property type="match status" value="1"/>
</dbReference>
<dbReference type="Pfam" id="PF24626">
    <property type="entry name" value="SH3_Tf2-1"/>
    <property type="match status" value="1"/>
</dbReference>
<sequence length="1282" mass="145096">MRALVQPFLVTFPLYEPASAIASPYEPRGLVRALDISMVGLRAKVTGKGDRGRLNPSFSVGSLANLTFLESFNASGFSLPGSILDWFGYRLGSSKVLDLRSSSVTGPIPASLANNDLAGSMPAALGQLMQLLVLDLSRNSLTGLIPNDFGLLRNLSCLDLSSNHFSGSIPSTFGGISGLQFLNVSDNSLVGSVPVELGNLSHLVKLNLGMNVLSRSLPVEFMRLRNLEMLVLRHNRLEGRLPDGLFSSLGKLRVLELRENKFDGALPGASWSLRNLQVLDVSANNFTGDLSNFSFKDDLKIPPFHEYSEERKCKVAALEFTDYALLWWENLKIQRRRDGEEEIRTWATMKRVMKKRFVPDYYKQELYIRLQTLRQGSLSVEEYVKEFELLQIRCELMEPQEQTIARFLGGLRKDIANVVELQPYIFLEDVIKLASRVERQQKRGGVRTSVTTSSTTRDRSTPTRTWSTPKRDEKVEVSKGNTSSDSLKGKEKVTEPPHPRRSRDIKCFKCLGHGHIASECPNKRVMILHGDHGELISGDEAETEDEDEAQMEQEEDFEPVKGDLLVVQRVLNAQVDVSAEQRENIFHTRCQIRDKVCGMIIDNGSCTNVASTTLVEKLGLTTIPHPRPYSLRWLNENGEIRVTKQVLVPFSIKTYHDEVLCDVAPMSASHLLLGRPWQFDKDELLEEFKDVFPDELPKGLPPIRGIEHQIDLVPGASLPNRPAYRCNPAEAKEIQRQVGELVEKGYVRESLSPCSVPTLLVPKKDGTMRIVVFLGYIISSKGVKVDEEKIEAIRDWPKPASIADVRSFHGLASFYRRFVKDFSSIVAPMTECLKKGNEFRWSADAQKAFELIKEKLCTAPVLALPDFAKTFEIECDASGVGIGAVLMQEKRPIAFFSEKLNGARLNYSIYDKEFYALIRALEVWQHYLLPKEFVIHTDHESLKYLKGQSKLNRRHAKWVEFMESFPYVIKYKKGQVNVVADALSRRHEGYLFKMGRMCIPSGSLRELLVREAHGGGLSGHFGEKKTYELLKEHFFWPSMLRDVHKVIERCAICKKAKGKENAYGLYMPLPIPEQPWMDVSMDFVLGLSRTQRGKDSIMVVVDRFSKMSHFIPCNKTDDAVHVADLFFQEIVRLHGIPKSIVSDRDTKFLSYFWKTLWRKLGTKLLFSTACHPQTDGQTEVVNRTLSSLLRAVIHKNLKSWDTCLPIVEFAYNRSVHGATKFSPFEVVYGFNPCVPIDLVPGDLVWIHLSKGRFPSKRKSKLMPRADGPFRIIEKVNDNAYKV</sequence>
<dbReference type="InterPro" id="IPR041373">
    <property type="entry name" value="RT_RNaseH"/>
</dbReference>
<keyword evidence="7" id="KW-0732">Signal</keyword>
<dbReference type="Gene3D" id="2.40.70.10">
    <property type="entry name" value="Acid Proteases"/>
    <property type="match status" value="1"/>
</dbReference>
<evidence type="ECO:0000259" key="16">
    <source>
        <dbReference type="PROSITE" id="PS50158"/>
    </source>
</evidence>
<evidence type="ECO:0000313" key="18">
    <source>
        <dbReference type="Proteomes" id="UP000694918"/>
    </source>
</evidence>
<keyword evidence="9" id="KW-0255">Endonuclease</keyword>
<evidence type="ECO:0000256" key="6">
    <source>
        <dbReference type="ARBA" id="ARBA00022722"/>
    </source>
</evidence>
<dbReference type="GO" id="GO:0003964">
    <property type="term" value="F:RNA-directed DNA polymerase activity"/>
    <property type="evidence" value="ECO:0007669"/>
    <property type="project" value="UniProtKB-KW"/>
</dbReference>
<dbReference type="PANTHER" id="PTHR35046:SF9">
    <property type="entry name" value="RNA-DIRECTED DNA POLYMERASE"/>
    <property type="match status" value="1"/>
</dbReference>
<feature type="compositionally biased region" description="Low complexity" evidence="15">
    <location>
        <begin position="446"/>
        <end position="455"/>
    </location>
</feature>
<dbReference type="RefSeq" id="XP_011010189.1">
    <property type="nucleotide sequence ID" value="XM_011011887.1"/>
</dbReference>
<feature type="non-terminal residue" evidence="19">
    <location>
        <position position="1282"/>
    </location>
</feature>
<dbReference type="InterPro" id="IPR012337">
    <property type="entry name" value="RNaseH-like_sf"/>
</dbReference>
<evidence type="ECO:0000259" key="17">
    <source>
        <dbReference type="PROSITE" id="PS50994"/>
    </source>
</evidence>
<dbReference type="KEGG" id="peu:105115097"/>
<keyword evidence="4" id="KW-0808">Transferase</keyword>
<evidence type="ECO:0000256" key="9">
    <source>
        <dbReference type="ARBA" id="ARBA00022759"/>
    </source>
</evidence>
<feature type="domain" description="Integrase catalytic" evidence="17">
    <location>
        <begin position="1071"/>
        <end position="1231"/>
    </location>
</feature>
<proteinExistence type="predicted"/>
<dbReference type="Gene3D" id="3.30.420.10">
    <property type="entry name" value="Ribonuclease H-like superfamily/Ribonuclease H"/>
    <property type="match status" value="1"/>
</dbReference>
<dbReference type="GO" id="GO:0004519">
    <property type="term" value="F:endonuclease activity"/>
    <property type="evidence" value="ECO:0007669"/>
    <property type="project" value="UniProtKB-KW"/>
</dbReference>
<evidence type="ECO:0000256" key="10">
    <source>
        <dbReference type="ARBA" id="ARBA00022801"/>
    </source>
</evidence>
<feature type="compositionally biased region" description="Basic and acidic residues" evidence="15">
    <location>
        <begin position="487"/>
        <end position="501"/>
    </location>
</feature>
<dbReference type="GeneID" id="105115097"/>
<gene>
    <name evidence="19" type="primary">LOC105115097</name>
</gene>
<dbReference type="Pfam" id="PF03732">
    <property type="entry name" value="Retrotrans_gag"/>
    <property type="match status" value="1"/>
</dbReference>
<dbReference type="Pfam" id="PF17917">
    <property type="entry name" value="RT_RNaseH"/>
    <property type="match status" value="1"/>
</dbReference>
<keyword evidence="5" id="KW-0548">Nucleotidyltransferase</keyword>
<evidence type="ECO:0000256" key="13">
    <source>
        <dbReference type="ARBA" id="ARBA00023180"/>
    </source>
</evidence>
<keyword evidence="6" id="KW-0540">Nuclease</keyword>
<evidence type="ECO:0000313" key="19">
    <source>
        <dbReference type="RefSeq" id="XP_011010189.1"/>
    </source>
</evidence>
<dbReference type="InterPro" id="IPR043502">
    <property type="entry name" value="DNA/RNA_pol_sf"/>
</dbReference>
<dbReference type="Gene3D" id="1.10.340.70">
    <property type="match status" value="1"/>
</dbReference>
<keyword evidence="8" id="KW-0677">Repeat</keyword>
<evidence type="ECO:0000256" key="15">
    <source>
        <dbReference type="SAM" id="MobiDB-lite"/>
    </source>
</evidence>
<dbReference type="InterPro" id="IPR055414">
    <property type="entry name" value="LRR_R13L4/SHOC2-like"/>
</dbReference>
<keyword evidence="10" id="KW-0378">Hydrolase</keyword>
<evidence type="ECO:0000256" key="2">
    <source>
        <dbReference type="ARBA" id="ARBA00012493"/>
    </source>
</evidence>
<dbReference type="GO" id="GO:0003676">
    <property type="term" value="F:nucleic acid binding"/>
    <property type="evidence" value="ECO:0007669"/>
    <property type="project" value="InterPro"/>
</dbReference>
<dbReference type="Pfam" id="PF17921">
    <property type="entry name" value="Integrase_H2C2"/>
    <property type="match status" value="1"/>
</dbReference>
<dbReference type="InterPro" id="IPR001878">
    <property type="entry name" value="Znf_CCHC"/>
</dbReference>
<dbReference type="SMART" id="SM00369">
    <property type="entry name" value="LRR_TYP"/>
    <property type="match status" value="6"/>
</dbReference>
<dbReference type="PROSITE" id="PS50158">
    <property type="entry name" value="ZF_CCHC"/>
    <property type="match status" value="1"/>
</dbReference>
<dbReference type="Pfam" id="PF23598">
    <property type="entry name" value="LRR_14"/>
    <property type="match status" value="1"/>
</dbReference>
<dbReference type="InterPro" id="IPR001584">
    <property type="entry name" value="Integrase_cat-core"/>
</dbReference>
<dbReference type="PANTHER" id="PTHR35046">
    <property type="entry name" value="ZINC KNUCKLE (CCHC-TYPE) FAMILY PROTEIN"/>
    <property type="match status" value="1"/>
</dbReference>
<dbReference type="GO" id="GO:0016020">
    <property type="term" value="C:membrane"/>
    <property type="evidence" value="ECO:0007669"/>
    <property type="project" value="UniProtKB-SubCell"/>
</dbReference>
<dbReference type="InterPro" id="IPR005162">
    <property type="entry name" value="Retrotrans_gag_dom"/>
</dbReference>
<dbReference type="InterPro" id="IPR041588">
    <property type="entry name" value="Integrase_H2C2"/>
</dbReference>
<evidence type="ECO:0000256" key="7">
    <source>
        <dbReference type="ARBA" id="ARBA00022729"/>
    </source>
</evidence>
<dbReference type="GO" id="GO:0015074">
    <property type="term" value="P:DNA integration"/>
    <property type="evidence" value="ECO:0007669"/>
    <property type="project" value="InterPro"/>
</dbReference>
<dbReference type="GO" id="GO:0008270">
    <property type="term" value="F:zinc ion binding"/>
    <property type="evidence" value="ECO:0007669"/>
    <property type="project" value="UniProtKB-KW"/>
</dbReference>
<protein>
    <recommendedName>
        <fullName evidence="2">RNA-directed DNA polymerase</fullName>
        <ecNumber evidence="2">2.7.7.49</ecNumber>
    </recommendedName>
</protein>
<feature type="region of interest" description="Disordered" evidence="15">
    <location>
        <begin position="441"/>
        <end position="501"/>
    </location>
</feature>
<dbReference type="FunFam" id="1.10.340.70:FF:000001">
    <property type="entry name" value="Retrovirus-related Pol polyprotein from transposon gypsy-like Protein"/>
    <property type="match status" value="1"/>
</dbReference>
<accession>A0AAJ6X9C7</accession>
<keyword evidence="11" id="KW-0695">RNA-directed DNA polymerase</keyword>
<evidence type="ECO:0000256" key="3">
    <source>
        <dbReference type="ARBA" id="ARBA00022614"/>
    </source>
</evidence>
<evidence type="ECO:0000256" key="11">
    <source>
        <dbReference type="ARBA" id="ARBA00022918"/>
    </source>
</evidence>
<keyword evidence="18" id="KW-1185">Reference proteome</keyword>
<dbReference type="InterPro" id="IPR036397">
    <property type="entry name" value="RNaseH_sf"/>
</dbReference>
<dbReference type="InterPro" id="IPR021109">
    <property type="entry name" value="Peptidase_aspartic_dom_sf"/>
</dbReference>
<name>A0AAJ6X9C7_POPEU</name>
<dbReference type="Gene3D" id="3.80.10.10">
    <property type="entry name" value="Ribonuclease Inhibitor"/>
    <property type="match status" value="3"/>
</dbReference>
<dbReference type="SUPFAM" id="SSF53098">
    <property type="entry name" value="Ribonuclease H-like"/>
    <property type="match status" value="1"/>
</dbReference>
<dbReference type="CDD" id="cd00303">
    <property type="entry name" value="retropepsin_like"/>
    <property type="match status" value="1"/>
</dbReference>
<keyword evidence="14" id="KW-0863">Zinc-finger</keyword>
<evidence type="ECO:0000256" key="12">
    <source>
        <dbReference type="ARBA" id="ARBA00023136"/>
    </source>
</evidence>
<dbReference type="FunFam" id="3.30.420.10:FF:000032">
    <property type="entry name" value="Retrovirus-related Pol polyprotein from transposon 297-like Protein"/>
    <property type="match status" value="1"/>
</dbReference>
<dbReference type="SUPFAM" id="SSF57756">
    <property type="entry name" value="Retrovirus zinc finger-like domains"/>
    <property type="match status" value="1"/>
</dbReference>
<dbReference type="InterPro" id="IPR036875">
    <property type="entry name" value="Znf_CCHC_sf"/>
</dbReference>
<reference evidence="19" key="1">
    <citation type="submission" date="2025-08" db="UniProtKB">
        <authorList>
            <consortium name="RefSeq"/>
        </authorList>
    </citation>
    <scope>IDENTIFICATION</scope>
</reference>
<dbReference type="GO" id="GO:0016787">
    <property type="term" value="F:hydrolase activity"/>
    <property type="evidence" value="ECO:0007669"/>
    <property type="project" value="UniProtKB-KW"/>
</dbReference>
<dbReference type="SUPFAM" id="SSF52058">
    <property type="entry name" value="L domain-like"/>
    <property type="match status" value="1"/>
</dbReference>
<dbReference type="Gene3D" id="3.30.70.270">
    <property type="match status" value="1"/>
</dbReference>
<dbReference type="Gene3D" id="3.10.10.10">
    <property type="entry name" value="HIV Type 1 Reverse Transcriptase, subunit A, domain 1"/>
    <property type="match status" value="1"/>
</dbReference>
<feature type="domain" description="CCHC-type" evidence="16">
    <location>
        <begin position="506"/>
        <end position="522"/>
    </location>
</feature>
<dbReference type="EC" id="2.7.7.49" evidence="2"/>
<dbReference type="SUPFAM" id="SSF56672">
    <property type="entry name" value="DNA/RNA polymerases"/>
    <property type="match status" value="1"/>
</dbReference>
<keyword evidence="13" id="KW-0325">Glycoprotein</keyword>
<dbReference type="FunFam" id="3.30.70.270:FF:000020">
    <property type="entry name" value="Transposon Tf2-6 polyprotein-like Protein"/>
    <property type="match status" value="1"/>
</dbReference>
<evidence type="ECO:0000256" key="8">
    <source>
        <dbReference type="ARBA" id="ARBA00022737"/>
    </source>
</evidence>